<feature type="domain" description="HTH tetR-type" evidence="5">
    <location>
        <begin position="12"/>
        <end position="72"/>
    </location>
</feature>
<dbReference type="Gene3D" id="1.10.357.10">
    <property type="entry name" value="Tetracycline Repressor, domain 2"/>
    <property type="match status" value="1"/>
</dbReference>
<dbReference type="Proteomes" id="UP001143304">
    <property type="component" value="Unassembled WGS sequence"/>
</dbReference>
<reference evidence="6" key="1">
    <citation type="submission" date="2019-02" db="EMBL/GenBank/DDBJ databases">
        <authorList>
            <person name="Li S.-H."/>
        </authorList>
    </citation>
    <scope>NUCLEOTIDE SEQUENCE</scope>
    <source>
        <strain evidence="6">IMCC11814</strain>
    </source>
</reference>
<dbReference type="PRINTS" id="PR00455">
    <property type="entry name" value="HTHTETR"/>
</dbReference>
<dbReference type="InterPro" id="IPR009057">
    <property type="entry name" value="Homeodomain-like_sf"/>
</dbReference>
<evidence type="ECO:0000259" key="5">
    <source>
        <dbReference type="PROSITE" id="PS50977"/>
    </source>
</evidence>
<comment type="caution">
    <text evidence="6">The sequence shown here is derived from an EMBL/GenBank/DDBJ whole genome shotgun (WGS) entry which is preliminary data.</text>
</comment>
<evidence type="ECO:0000313" key="7">
    <source>
        <dbReference type="Proteomes" id="UP001143304"/>
    </source>
</evidence>
<accession>A0ABT3T6M6</accession>
<dbReference type="Pfam" id="PF00440">
    <property type="entry name" value="TetR_N"/>
    <property type="match status" value="1"/>
</dbReference>
<dbReference type="EMBL" id="SHNO01000001">
    <property type="protein sequence ID" value="MCX2977835.1"/>
    <property type="molecule type" value="Genomic_DNA"/>
</dbReference>
<dbReference type="RefSeq" id="WP_279249543.1">
    <property type="nucleotide sequence ID" value="NZ_SHNO01000001.1"/>
</dbReference>
<evidence type="ECO:0000256" key="3">
    <source>
        <dbReference type="ARBA" id="ARBA00023163"/>
    </source>
</evidence>
<feature type="DNA-binding region" description="H-T-H motif" evidence="4">
    <location>
        <begin position="35"/>
        <end position="54"/>
    </location>
</feature>
<dbReference type="PROSITE" id="PS50977">
    <property type="entry name" value="HTH_TETR_2"/>
    <property type="match status" value="1"/>
</dbReference>
<dbReference type="PANTHER" id="PTHR30055:SF234">
    <property type="entry name" value="HTH-TYPE TRANSCRIPTIONAL REGULATOR BETI"/>
    <property type="match status" value="1"/>
</dbReference>
<proteinExistence type="predicted"/>
<evidence type="ECO:0000313" key="6">
    <source>
        <dbReference type="EMBL" id="MCX2977835.1"/>
    </source>
</evidence>
<evidence type="ECO:0000256" key="2">
    <source>
        <dbReference type="ARBA" id="ARBA00023125"/>
    </source>
</evidence>
<keyword evidence="7" id="KW-1185">Reference proteome</keyword>
<dbReference type="PANTHER" id="PTHR30055">
    <property type="entry name" value="HTH-TYPE TRANSCRIPTIONAL REGULATOR RUTR"/>
    <property type="match status" value="1"/>
</dbReference>
<evidence type="ECO:0000256" key="4">
    <source>
        <dbReference type="PROSITE-ProRule" id="PRU00335"/>
    </source>
</evidence>
<keyword evidence="3" id="KW-0804">Transcription</keyword>
<evidence type="ECO:0000256" key="1">
    <source>
        <dbReference type="ARBA" id="ARBA00023015"/>
    </source>
</evidence>
<keyword evidence="2 4" id="KW-0238">DNA-binding</keyword>
<protein>
    <submittedName>
        <fullName evidence="6">TetR/AcrR family transcriptional regulator</fullName>
    </submittedName>
</protein>
<keyword evidence="1" id="KW-0805">Transcription regulation</keyword>
<dbReference type="InterPro" id="IPR050109">
    <property type="entry name" value="HTH-type_TetR-like_transc_reg"/>
</dbReference>
<dbReference type="SUPFAM" id="SSF46689">
    <property type="entry name" value="Homeodomain-like"/>
    <property type="match status" value="1"/>
</dbReference>
<dbReference type="InterPro" id="IPR001647">
    <property type="entry name" value="HTH_TetR"/>
</dbReference>
<gene>
    <name evidence="6" type="ORF">EYC82_10770</name>
</gene>
<sequence>MDNQAAAATPAPSTAQRILDAAEDLFAEKGYSATSLGDVADRVGIRSPSLYNHFKNKEALYEAVLERLLTEFSVPLSELDSGPVTRERVFHWLETIVRQHHANPNLARLLQHAALSGGPHTNALIDQLFSPMFRPATQIEGAENTLIESSGLQPWAVMAFNNLVMSYVTMAPMYRDLLGQDPFSDEALDNQLNLIKTLLRAVFEYKGDIALSAPPSGG</sequence>
<name>A0ABT3T6M6_9GAMM</name>
<organism evidence="6 7">
    <name type="scientific">Candidatus Marimicrobium litorale</name>
    <dbReference type="NCBI Taxonomy" id="2518991"/>
    <lineage>
        <taxon>Bacteria</taxon>
        <taxon>Pseudomonadati</taxon>
        <taxon>Pseudomonadota</taxon>
        <taxon>Gammaproteobacteria</taxon>
        <taxon>Cellvibrionales</taxon>
        <taxon>Halieaceae</taxon>
        <taxon>Marimicrobium</taxon>
    </lineage>
</organism>